<evidence type="ECO:0000313" key="2">
    <source>
        <dbReference type="Proteomes" id="UP000250275"/>
    </source>
</evidence>
<dbReference type="EMBL" id="KQ760158">
    <property type="protein sequence ID" value="OAD61691.1"/>
    <property type="molecule type" value="Genomic_DNA"/>
</dbReference>
<reference evidence="1 2" key="1">
    <citation type="submission" date="2015-07" db="EMBL/GenBank/DDBJ databases">
        <title>The genome of Eufriesea mexicana.</title>
        <authorList>
            <person name="Pan H."/>
            <person name="Kapheim K."/>
        </authorList>
    </citation>
    <scope>NUCLEOTIDE SEQUENCE [LARGE SCALE GENOMIC DNA]</scope>
    <source>
        <strain evidence="1">0111107269</strain>
        <tissue evidence="1">Whole body</tissue>
    </source>
</reference>
<keyword evidence="2" id="KW-1185">Reference proteome</keyword>
<evidence type="ECO:0000313" key="1">
    <source>
        <dbReference type="EMBL" id="OAD61691.1"/>
    </source>
</evidence>
<dbReference type="PANTHER" id="PTHR45864">
    <property type="entry name" value="SLINGSHOT PROTEIN PHOSPHATASE HOMOLOG"/>
    <property type="match status" value="1"/>
</dbReference>
<dbReference type="GO" id="GO:0016791">
    <property type="term" value="F:phosphatase activity"/>
    <property type="evidence" value="ECO:0007669"/>
    <property type="project" value="InterPro"/>
</dbReference>
<dbReference type="GO" id="GO:0003779">
    <property type="term" value="F:actin binding"/>
    <property type="evidence" value="ECO:0007669"/>
    <property type="project" value="InterPro"/>
</dbReference>
<dbReference type="OrthoDB" id="5779068at2759"/>
<organism evidence="1 2">
    <name type="scientific">Eufriesea mexicana</name>
    <dbReference type="NCBI Taxonomy" id="516756"/>
    <lineage>
        <taxon>Eukaryota</taxon>
        <taxon>Metazoa</taxon>
        <taxon>Ecdysozoa</taxon>
        <taxon>Arthropoda</taxon>
        <taxon>Hexapoda</taxon>
        <taxon>Insecta</taxon>
        <taxon>Pterygota</taxon>
        <taxon>Neoptera</taxon>
        <taxon>Endopterygota</taxon>
        <taxon>Hymenoptera</taxon>
        <taxon>Apocrita</taxon>
        <taxon>Aculeata</taxon>
        <taxon>Apoidea</taxon>
        <taxon>Anthophila</taxon>
        <taxon>Apidae</taxon>
        <taxon>Eufriesea</taxon>
    </lineage>
</organism>
<sequence>MVFESVEMRNPGFLLEDARHGYIQYISLSECYFAGKGAALVLPPNERARPSRRVSAAGCDIQQHLQSMFYLLRPEETLKMDSDNQTTTTARLNIEQTKASTVAQAKHKQTRPPDSQLIGRSRFNYIEHRTISLLSLIPAIPSYPGYLVIEWRNVDGECGGLAKVYAFAISEIWY</sequence>
<accession>A0A310SGM2</accession>
<dbReference type="GO" id="GO:0030837">
    <property type="term" value="P:negative regulation of actin filament polymerization"/>
    <property type="evidence" value="ECO:0007669"/>
    <property type="project" value="InterPro"/>
</dbReference>
<dbReference type="Proteomes" id="UP000250275">
    <property type="component" value="Unassembled WGS sequence"/>
</dbReference>
<gene>
    <name evidence="1" type="ORF">WN48_10705</name>
</gene>
<dbReference type="AlphaFoldDB" id="A0A310SGM2"/>
<name>A0A310SGM2_9HYME</name>
<dbReference type="InterPro" id="IPR043587">
    <property type="entry name" value="Phosphatase_SSH-like"/>
</dbReference>
<proteinExistence type="predicted"/>
<dbReference type="PANTHER" id="PTHR45864:SF2">
    <property type="entry name" value="PROTEIN PHOSPHATASE SLINGSHOT"/>
    <property type="match status" value="1"/>
</dbReference>
<protein>
    <submittedName>
        <fullName evidence="1">Protein phosphatase Slingshot</fullName>
    </submittedName>
</protein>